<protein>
    <submittedName>
        <fullName evidence="1">Uncharacterized protein</fullName>
    </submittedName>
</protein>
<dbReference type="Proteomes" id="UP001163324">
    <property type="component" value="Chromosome 1"/>
</dbReference>
<accession>A0ACC0VDT2</accession>
<keyword evidence="2" id="KW-1185">Reference proteome</keyword>
<organism evidence="1 2">
    <name type="scientific">Trichothecium roseum</name>
    <dbReference type="NCBI Taxonomy" id="47278"/>
    <lineage>
        <taxon>Eukaryota</taxon>
        <taxon>Fungi</taxon>
        <taxon>Dikarya</taxon>
        <taxon>Ascomycota</taxon>
        <taxon>Pezizomycotina</taxon>
        <taxon>Sordariomycetes</taxon>
        <taxon>Hypocreomycetidae</taxon>
        <taxon>Hypocreales</taxon>
        <taxon>Hypocreales incertae sedis</taxon>
        <taxon>Trichothecium</taxon>
    </lineage>
</organism>
<gene>
    <name evidence="1" type="ORF">N3K66_000893</name>
</gene>
<evidence type="ECO:0000313" key="1">
    <source>
        <dbReference type="EMBL" id="KAI9904364.1"/>
    </source>
</evidence>
<sequence length="1103" mass="118226">MAPSAATSGFINQYCLVRDHPIGDRLKFFIRQTRNSLGYSYGRLRQRLGDVEPKVARELVSNLLIALSRIPVAKLLPSRNNRLSLQQDIEALLKKLLSVPGFKPEDTKLWESVFPLVCGSSFKDEDLWTKVSINTEIHITAEGWSGTAPPRPLAAPVEGMPSPTYVDGEVEAIHQDCFGEVPDLDSVALEVFMNHLVSDQAGTVEEPRFCPYWGTWSGEITKNCDAAAWLRDLLLWMGNLDCVGPRPYTGLAVNIPFPNLGLCTAVGLTRNAHLRRTIVPNGHRDSYQKKPNSAFGKPSATPPGTRHFSMFALGVTINGRMARLWDLSRSDQPSGTGTFDISTSRGAYLLVRTLVALLLMDDDRPSNSYQFALSEEADTSLNKTPAGVMERIKIDGRLYDTLSTEIPRRSVNGLVWAVTFANEHTDTEAPAGLINKPSEQNDDAPSNLQRHVDAVKAAGLPETTSPTIHIHDLLDSLGWPFGHHQGSATRKEGPVATFSRRPVLRIESEHSIVREMACSLSYQIPVHRTLVVMESCIGEHDRLRKAGTTYKNVSFDSIAASLDGTTTRRGFLVDQYETLDPRLAHDQSPKPAREDYYMAIKALEGEPHSFTHELESFFWVLLARLFGDLWVQLMQSWRNAIGPDLARRKKELVSDRKEFERTLARHPGLSQVAVAPWLCKLVNILFHRSDGRQKKDDGSLYGDMRQVLLKATRDRNIIALERPNPPPVEVPALTQNPQPVTNTEDGNTALPGNAGTGQQAESSTSSAHQATGGLSDGIVVLPDPTAITSEGLPASGPGIGPFPVTTTGNAANTLAYGIAPHDLLAPYQGDTGTLPNSPGNPGNLGTLPADTQGRLTSGGGIGPHAYAACDGILCNFTAGNEIQSTACTAGAANAPALGGTTLGWPTSGGSNGSSSAGTAMMAPYTVSPNAFPTPGSETMSWAGDPMMGFSANPLIPPAYQNNTNVPYLSGGGTGFWGAPEVGAGPLHGHPGGLPTYGANAGGPSALMNVAPSFHAPRDMTGNGAPFGNNALTLRSNNSVIPMCGVDNNGSFIPLTDVDLWGAYGNVPRASETGAMASSSNKIGQEAPNNGVHRKVVPEVTPKV</sequence>
<reference evidence="1" key="1">
    <citation type="submission" date="2022-10" db="EMBL/GenBank/DDBJ databases">
        <title>Complete Genome of Trichothecium roseum strain YXFP-22015, a Plant Pathogen Isolated from Citrus.</title>
        <authorList>
            <person name="Wang Y."/>
            <person name="Zhu L."/>
        </authorList>
    </citation>
    <scope>NUCLEOTIDE SEQUENCE</scope>
    <source>
        <strain evidence="1">YXFP-22015</strain>
    </source>
</reference>
<dbReference type="EMBL" id="CM047940">
    <property type="protein sequence ID" value="KAI9904364.1"/>
    <property type="molecule type" value="Genomic_DNA"/>
</dbReference>
<evidence type="ECO:0000313" key="2">
    <source>
        <dbReference type="Proteomes" id="UP001163324"/>
    </source>
</evidence>
<name>A0ACC0VDT2_9HYPO</name>
<comment type="caution">
    <text evidence="1">The sequence shown here is derived from an EMBL/GenBank/DDBJ whole genome shotgun (WGS) entry which is preliminary data.</text>
</comment>
<proteinExistence type="predicted"/>